<dbReference type="InterPro" id="IPR036939">
    <property type="entry name" value="Cu2_ascorb_mOase_N_sf"/>
</dbReference>
<dbReference type="Gene3D" id="2.60.120.310">
    <property type="entry name" value="Copper type II, ascorbate-dependent monooxygenase, N-terminal domain"/>
    <property type="match status" value="1"/>
</dbReference>
<dbReference type="EMBL" id="BAABKM010000002">
    <property type="protein sequence ID" value="GAA4694215.1"/>
    <property type="molecule type" value="Genomic_DNA"/>
</dbReference>
<keyword evidence="5" id="KW-1185">Reference proteome</keyword>
<evidence type="ECO:0000256" key="2">
    <source>
        <dbReference type="SAM" id="MobiDB-lite"/>
    </source>
</evidence>
<keyword evidence="3" id="KW-0732">Signal</keyword>
<dbReference type="InterPro" id="IPR014784">
    <property type="entry name" value="Cu2_ascorb_mOase-like_C"/>
</dbReference>
<sequence length="403" mass="43613">MKRLAAVAAAVLLVVTLAGCVDEDSDRRTGSPSEILKPPDPPGVEAKQLAALPPGKMLPLRTGEHRTTVTMPEAYTPSAPSGTGTDDYRCFLLDPKLDKDVWLTGSHVLPGNPQVVHHVILFRVDPGQVAEAEQKDADAPGEGWTCFGGTGLQGEFVKIDDAPWLAAWAPGGDETKVRDGYGVRLAAGSRIVMQVHYNLLKGAAPDVSSTQLRWMRGSTDLTPVHTFQLPAPVELPCRPAHDDGPLCDRDAAVADVMERFGGAGNTNSALHFLCNSQGEPIPSNTTSCVRYAPRGMTILGVAGHMHLLGRKIKIEVNPGTPKARTILDIPIWDFDNQGSKPLKQPLHLDKFDTIKVTCTHQQWLRDRLPAFAGQPDRYIIWAEGSTDEMCLGTLQVAFDDEVS</sequence>
<evidence type="ECO:0000313" key="5">
    <source>
        <dbReference type="Proteomes" id="UP001499974"/>
    </source>
</evidence>
<feature type="region of interest" description="Disordered" evidence="2">
    <location>
        <begin position="23"/>
        <end position="44"/>
    </location>
</feature>
<evidence type="ECO:0000313" key="4">
    <source>
        <dbReference type="EMBL" id="GAA4694215.1"/>
    </source>
</evidence>
<keyword evidence="1" id="KW-1015">Disulfide bond</keyword>
<evidence type="ECO:0000256" key="3">
    <source>
        <dbReference type="SAM" id="SignalP"/>
    </source>
</evidence>
<feature type="signal peptide" evidence="3">
    <location>
        <begin position="1"/>
        <end position="20"/>
    </location>
</feature>
<comment type="caution">
    <text evidence="4">The sequence shown here is derived from an EMBL/GenBank/DDBJ whole genome shotgun (WGS) entry which is preliminary data.</text>
</comment>
<dbReference type="Proteomes" id="UP001499974">
    <property type="component" value="Unassembled WGS sequence"/>
</dbReference>
<evidence type="ECO:0000256" key="1">
    <source>
        <dbReference type="ARBA" id="ARBA00023157"/>
    </source>
</evidence>
<dbReference type="SUPFAM" id="SSF49742">
    <property type="entry name" value="PHM/PNGase F"/>
    <property type="match status" value="2"/>
</dbReference>
<proteinExistence type="predicted"/>
<dbReference type="Gene3D" id="2.60.120.230">
    <property type="match status" value="1"/>
</dbReference>
<gene>
    <name evidence="4" type="ORF">GCM10023349_06540</name>
</gene>
<reference evidence="5" key="1">
    <citation type="journal article" date="2019" name="Int. J. Syst. Evol. Microbiol.">
        <title>The Global Catalogue of Microorganisms (GCM) 10K type strain sequencing project: providing services to taxonomists for standard genome sequencing and annotation.</title>
        <authorList>
            <consortium name="The Broad Institute Genomics Platform"/>
            <consortium name="The Broad Institute Genome Sequencing Center for Infectious Disease"/>
            <person name="Wu L."/>
            <person name="Ma J."/>
        </authorList>
    </citation>
    <scope>NUCLEOTIDE SEQUENCE [LARGE SCALE GENOMIC DNA]</scope>
    <source>
        <strain evidence="5">JCM 18531</strain>
    </source>
</reference>
<dbReference type="RefSeq" id="WP_345519226.1">
    <property type="nucleotide sequence ID" value="NZ_BAABKM010000002.1"/>
</dbReference>
<feature type="chain" id="PRO_5046261222" description="Copper type II ascorbate-dependent monooxygenase C-terminal domain-containing protein" evidence="3">
    <location>
        <begin position="21"/>
        <end position="403"/>
    </location>
</feature>
<organism evidence="4 5">
    <name type="scientific">Nocardioides conyzicola</name>
    <dbReference type="NCBI Taxonomy" id="1651781"/>
    <lineage>
        <taxon>Bacteria</taxon>
        <taxon>Bacillati</taxon>
        <taxon>Actinomycetota</taxon>
        <taxon>Actinomycetes</taxon>
        <taxon>Propionibacteriales</taxon>
        <taxon>Nocardioidaceae</taxon>
        <taxon>Nocardioides</taxon>
    </lineage>
</organism>
<accession>A0ABP8WSJ9</accession>
<dbReference type="PROSITE" id="PS51257">
    <property type="entry name" value="PROKAR_LIPOPROTEIN"/>
    <property type="match status" value="1"/>
</dbReference>
<dbReference type="InterPro" id="IPR008977">
    <property type="entry name" value="PHM/PNGase_F_dom_sf"/>
</dbReference>
<protein>
    <recommendedName>
        <fullName evidence="6">Copper type II ascorbate-dependent monooxygenase C-terminal domain-containing protein</fullName>
    </recommendedName>
</protein>
<name>A0ABP8WSJ9_9ACTN</name>
<evidence type="ECO:0008006" key="6">
    <source>
        <dbReference type="Google" id="ProtNLM"/>
    </source>
</evidence>